<dbReference type="AlphaFoldDB" id="A0A1I5DUB4"/>
<dbReference type="Proteomes" id="UP000199564">
    <property type="component" value="Unassembled WGS sequence"/>
</dbReference>
<evidence type="ECO:0000313" key="1">
    <source>
        <dbReference type="EMBL" id="SFO02835.1"/>
    </source>
</evidence>
<keyword evidence="2" id="KW-1185">Reference proteome</keyword>
<evidence type="ECO:0000313" key="2">
    <source>
        <dbReference type="Proteomes" id="UP000199564"/>
    </source>
</evidence>
<gene>
    <name evidence="1" type="ORF">SAMN04488519_103153</name>
</gene>
<name>A0A1I5DUB4_9BACT</name>
<dbReference type="EMBL" id="FOVW01000003">
    <property type="protein sequence ID" value="SFO02835.1"/>
    <property type="molecule type" value="Genomic_DNA"/>
</dbReference>
<dbReference type="STRING" id="226506.SAMN04488519_103153"/>
<reference evidence="2" key="1">
    <citation type="submission" date="2016-10" db="EMBL/GenBank/DDBJ databases">
        <authorList>
            <person name="Varghese N."/>
            <person name="Submissions S."/>
        </authorList>
    </citation>
    <scope>NUCLEOTIDE SEQUENCE [LARGE SCALE GENOMIC DNA]</scope>
    <source>
        <strain evidence="2">DSM 15282</strain>
    </source>
</reference>
<sequence>MDYSPAKRQRGKEIIQDKANPVGMEEFRVLALFIDSQFLGKNIPISSKIIQIKRFLML</sequence>
<proteinExistence type="predicted"/>
<protein>
    <submittedName>
        <fullName evidence="1">Uncharacterized protein</fullName>
    </submittedName>
</protein>
<organism evidence="1 2">
    <name type="scientific">Algoriphagus ornithinivorans</name>
    <dbReference type="NCBI Taxonomy" id="226506"/>
    <lineage>
        <taxon>Bacteria</taxon>
        <taxon>Pseudomonadati</taxon>
        <taxon>Bacteroidota</taxon>
        <taxon>Cytophagia</taxon>
        <taxon>Cytophagales</taxon>
        <taxon>Cyclobacteriaceae</taxon>
        <taxon>Algoriphagus</taxon>
    </lineage>
</organism>
<accession>A0A1I5DUB4</accession>